<evidence type="ECO:0000256" key="8">
    <source>
        <dbReference type="ARBA" id="ARBA00022842"/>
    </source>
</evidence>
<name>A0ABS9Q0W6_9MICO</name>
<protein>
    <recommendedName>
        <fullName evidence="11">8-oxo-dGTP diphosphatase</fullName>
        <ecNumber evidence="11">3.6.1.55</ecNumber>
    </recommendedName>
</protein>
<dbReference type="PROSITE" id="PS00893">
    <property type="entry name" value="NUDIX_BOX"/>
    <property type="match status" value="1"/>
</dbReference>
<dbReference type="PANTHER" id="PTHR47707">
    <property type="entry name" value="8-OXO-DGTP DIPHOSPHATASE"/>
    <property type="match status" value="1"/>
</dbReference>
<comment type="cofactor">
    <cofactor evidence="1">
        <name>Mg(2+)</name>
        <dbReference type="ChEBI" id="CHEBI:18420"/>
    </cofactor>
</comment>
<dbReference type="PRINTS" id="PR00502">
    <property type="entry name" value="NUDIXFAMILY"/>
</dbReference>
<dbReference type="RefSeq" id="WP_239263242.1">
    <property type="nucleotide sequence ID" value="NZ_JAKRCV010000013.1"/>
</dbReference>
<comment type="catalytic activity">
    <reaction evidence="10">
        <text>8-oxo-dGTP + H2O = 8-oxo-dGMP + diphosphate + H(+)</text>
        <dbReference type="Rhea" id="RHEA:31575"/>
        <dbReference type="ChEBI" id="CHEBI:15377"/>
        <dbReference type="ChEBI" id="CHEBI:15378"/>
        <dbReference type="ChEBI" id="CHEBI:33019"/>
        <dbReference type="ChEBI" id="CHEBI:63224"/>
        <dbReference type="ChEBI" id="CHEBI:77896"/>
        <dbReference type="EC" id="3.6.1.55"/>
    </reaction>
</comment>
<dbReference type="EMBL" id="JAKRCV010000013">
    <property type="protein sequence ID" value="MCG7321511.1"/>
    <property type="molecule type" value="Genomic_DNA"/>
</dbReference>
<keyword evidence="8" id="KW-0460">Magnesium</keyword>
<evidence type="ECO:0000256" key="9">
    <source>
        <dbReference type="ARBA" id="ARBA00023204"/>
    </source>
</evidence>
<dbReference type="EC" id="3.6.1.55" evidence="11"/>
<evidence type="ECO:0000313" key="14">
    <source>
        <dbReference type="EMBL" id="MCG7321511.1"/>
    </source>
</evidence>
<evidence type="ECO:0000256" key="10">
    <source>
        <dbReference type="ARBA" id="ARBA00035861"/>
    </source>
</evidence>
<accession>A0ABS9Q0W6</accession>
<dbReference type="SUPFAM" id="SSF55811">
    <property type="entry name" value="Nudix"/>
    <property type="match status" value="1"/>
</dbReference>
<evidence type="ECO:0000256" key="4">
    <source>
        <dbReference type="ARBA" id="ARBA00022705"/>
    </source>
</evidence>
<proteinExistence type="inferred from homology"/>
<evidence type="ECO:0000256" key="5">
    <source>
        <dbReference type="ARBA" id="ARBA00022723"/>
    </source>
</evidence>
<keyword evidence="3" id="KW-0515">Mutator protein</keyword>
<dbReference type="Proteomes" id="UP001521931">
    <property type="component" value="Unassembled WGS sequence"/>
</dbReference>
<keyword evidence="15" id="KW-1185">Reference proteome</keyword>
<organism evidence="14 15">
    <name type="scientific">Arsenicicoccus bolidensis</name>
    <dbReference type="NCBI Taxonomy" id="229480"/>
    <lineage>
        <taxon>Bacteria</taxon>
        <taxon>Bacillati</taxon>
        <taxon>Actinomycetota</taxon>
        <taxon>Actinomycetes</taxon>
        <taxon>Micrococcales</taxon>
        <taxon>Intrasporangiaceae</taxon>
        <taxon>Arsenicicoccus</taxon>
    </lineage>
</organism>
<evidence type="ECO:0000256" key="1">
    <source>
        <dbReference type="ARBA" id="ARBA00001946"/>
    </source>
</evidence>
<dbReference type="InterPro" id="IPR047127">
    <property type="entry name" value="MutT-like"/>
</dbReference>
<feature type="domain" description="Nudix hydrolase" evidence="13">
    <location>
        <begin position="3"/>
        <end position="138"/>
    </location>
</feature>
<evidence type="ECO:0000256" key="11">
    <source>
        <dbReference type="ARBA" id="ARBA00038905"/>
    </source>
</evidence>
<dbReference type="PANTHER" id="PTHR47707:SF1">
    <property type="entry name" value="NUDIX HYDROLASE FAMILY PROTEIN"/>
    <property type="match status" value="1"/>
</dbReference>
<evidence type="ECO:0000259" key="13">
    <source>
        <dbReference type="PROSITE" id="PS51462"/>
    </source>
</evidence>
<dbReference type="Pfam" id="PF00293">
    <property type="entry name" value="NUDIX"/>
    <property type="match status" value="1"/>
</dbReference>
<dbReference type="InterPro" id="IPR020084">
    <property type="entry name" value="NUDIX_hydrolase_CS"/>
</dbReference>
<dbReference type="PROSITE" id="PS51462">
    <property type="entry name" value="NUDIX"/>
    <property type="match status" value="1"/>
</dbReference>
<keyword evidence="6" id="KW-0227">DNA damage</keyword>
<sequence>MPEPFAVVGAALLDDLSRPRLLLGARRTEPPHLAGGWELPGGKVDPGETELEALHRELREELGVDLVVGEEVTGPLPDGRWVLSERYAIRVWTAQVSGVEPRALEDHDELRWLGREDLGEVPWLPADLPIVEAVGRLLAS</sequence>
<evidence type="ECO:0000256" key="7">
    <source>
        <dbReference type="ARBA" id="ARBA00022801"/>
    </source>
</evidence>
<dbReference type="InterPro" id="IPR000086">
    <property type="entry name" value="NUDIX_hydrolase_dom"/>
</dbReference>
<keyword evidence="5" id="KW-0479">Metal-binding</keyword>
<dbReference type="CDD" id="cd03425">
    <property type="entry name" value="NUDIX_MutT_NudA_like"/>
    <property type="match status" value="1"/>
</dbReference>
<evidence type="ECO:0000256" key="12">
    <source>
        <dbReference type="RuleBase" id="RU003476"/>
    </source>
</evidence>
<keyword evidence="4" id="KW-0235">DNA replication</keyword>
<dbReference type="InterPro" id="IPR020476">
    <property type="entry name" value="Nudix_hydrolase"/>
</dbReference>
<evidence type="ECO:0000313" key="15">
    <source>
        <dbReference type="Proteomes" id="UP001521931"/>
    </source>
</evidence>
<keyword evidence="7 12" id="KW-0378">Hydrolase</keyword>
<evidence type="ECO:0000256" key="6">
    <source>
        <dbReference type="ARBA" id="ARBA00022763"/>
    </source>
</evidence>
<comment type="caution">
    <text evidence="14">The sequence shown here is derived from an EMBL/GenBank/DDBJ whole genome shotgun (WGS) entry which is preliminary data.</text>
</comment>
<comment type="similarity">
    <text evidence="2 12">Belongs to the Nudix hydrolase family.</text>
</comment>
<evidence type="ECO:0000256" key="3">
    <source>
        <dbReference type="ARBA" id="ARBA00022457"/>
    </source>
</evidence>
<reference evidence="14 15" key="1">
    <citation type="submission" date="2022-02" db="EMBL/GenBank/DDBJ databases">
        <title>Uncovering new skin microbiome diversity through culturing and metagenomics.</title>
        <authorList>
            <person name="Conlan S."/>
            <person name="Deming C."/>
            <person name="Nisc Comparative Sequencing Program N."/>
            <person name="Segre J.A."/>
        </authorList>
    </citation>
    <scope>NUCLEOTIDE SEQUENCE [LARGE SCALE GENOMIC DNA]</scope>
    <source>
        <strain evidence="14 15">ACRQZ</strain>
    </source>
</reference>
<gene>
    <name evidence="14" type="ORF">MHL29_06330</name>
</gene>
<keyword evidence="9" id="KW-0234">DNA repair</keyword>
<dbReference type="InterPro" id="IPR015797">
    <property type="entry name" value="NUDIX_hydrolase-like_dom_sf"/>
</dbReference>
<evidence type="ECO:0000256" key="2">
    <source>
        <dbReference type="ARBA" id="ARBA00005582"/>
    </source>
</evidence>
<dbReference type="Gene3D" id="3.90.79.10">
    <property type="entry name" value="Nucleoside Triphosphate Pyrophosphohydrolase"/>
    <property type="match status" value="1"/>
</dbReference>